<keyword evidence="6 11" id="KW-0812">Transmembrane</keyword>
<dbReference type="Gene3D" id="3.30.565.10">
    <property type="entry name" value="Histidine kinase-like ATPase, C-terminal domain"/>
    <property type="match status" value="1"/>
</dbReference>
<evidence type="ECO:0000259" key="12">
    <source>
        <dbReference type="SMART" id="SM00387"/>
    </source>
</evidence>
<dbReference type="EMBL" id="CP015163">
    <property type="protein sequence ID" value="AXB44675.1"/>
    <property type="molecule type" value="Genomic_DNA"/>
</dbReference>
<dbReference type="InterPro" id="IPR003594">
    <property type="entry name" value="HATPase_dom"/>
</dbReference>
<feature type="compositionally biased region" description="Basic and acidic residues" evidence="10">
    <location>
        <begin position="647"/>
        <end position="658"/>
    </location>
</feature>
<evidence type="ECO:0000256" key="8">
    <source>
        <dbReference type="ARBA" id="ARBA00022989"/>
    </source>
</evidence>
<dbReference type="InterPro" id="IPR036890">
    <property type="entry name" value="HATPase_C_sf"/>
</dbReference>
<comment type="catalytic activity">
    <reaction evidence="1">
        <text>ATP + protein L-histidine = ADP + protein N-phospho-L-histidine.</text>
        <dbReference type="EC" id="2.7.13.3"/>
    </reaction>
</comment>
<feature type="compositionally biased region" description="Pro residues" evidence="10">
    <location>
        <begin position="666"/>
        <end position="693"/>
    </location>
</feature>
<evidence type="ECO:0000256" key="6">
    <source>
        <dbReference type="ARBA" id="ARBA00022692"/>
    </source>
</evidence>
<evidence type="ECO:0000256" key="11">
    <source>
        <dbReference type="SAM" id="Phobius"/>
    </source>
</evidence>
<proteinExistence type="predicted"/>
<reference evidence="13 14" key="1">
    <citation type="submission" date="2016-04" db="EMBL/GenBank/DDBJ databases">
        <title>Complete genome sequence and analysis of deep-sea sediment isolate, Amycolatopsis sp. WP1.</title>
        <authorList>
            <person name="Wang H."/>
            <person name="Chen S."/>
            <person name="Wu Q."/>
        </authorList>
    </citation>
    <scope>NUCLEOTIDE SEQUENCE [LARGE SCALE GENOMIC DNA]</scope>
    <source>
        <strain evidence="13 14">WP1</strain>
    </source>
</reference>
<feature type="compositionally biased region" description="Pro residues" evidence="10">
    <location>
        <begin position="760"/>
        <end position="774"/>
    </location>
</feature>
<evidence type="ECO:0000256" key="1">
    <source>
        <dbReference type="ARBA" id="ARBA00000085"/>
    </source>
</evidence>
<dbReference type="SUPFAM" id="SSF55874">
    <property type="entry name" value="ATPase domain of HSP90 chaperone/DNA topoisomerase II/histidine kinase"/>
    <property type="match status" value="1"/>
</dbReference>
<dbReference type="InterPro" id="IPR013587">
    <property type="entry name" value="Nitrate/nitrite_sensing"/>
</dbReference>
<feature type="region of interest" description="Disordered" evidence="10">
    <location>
        <begin position="633"/>
        <end position="838"/>
    </location>
</feature>
<keyword evidence="14" id="KW-1185">Reference proteome</keyword>
<dbReference type="OrthoDB" id="3502710at2"/>
<dbReference type="GO" id="GO:0004673">
    <property type="term" value="F:protein histidine kinase activity"/>
    <property type="evidence" value="ECO:0007669"/>
    <property type="project" value="UniProtKB-EC"/>
</dbReference>
<dbReference type="EC" id="2.7.13.3" evidence="3"/>
<dbReference type="Gene3D" id="6.10.340.10">
    <property type="match status" value="1"/>
</dbReference>
<evidence type="ECO:0000313" key="14">
    <source>
        <dbReference type="Proteomes" id="UP000250434"/>
    </source>
</evidence>
<keyword evidence="7 13" id="KW-0418">Kinase</keyword>
<evidence type="ECO:0000256" key="3">
    <source>
        <dbReference type="ARBA" id="ARBA00012438"/>
    </source>
</evidence>
<feature type="compositionally biased region" description="Acidic residues" evidence="10">
    <location>
        <begin position="634"/>
        <end position="643"/>
    </location>
</feature>
<dbReference type="Pfam" id="PF00672">
    <property type="entry name" value="HAMP"/>
    <property type="match status" value="1"/>
</dbReference>
<feature type="compositionally biased region" description="Basic and acidic residues" evidence="10">
    <location>
        <begin position="822"/>
        <end position="838"/>
    </location>
</feature>
<accession>A0A344L9F1</accession>
<dbReference type="PANTHER" id="PTHR45436:SF5">
    <property type="entry name" value="SENSOR HISTIDINE KINASE TRCS"/>
    <property type="match status" value="1"/>
</dbReference>
<keyword evidence="8 11" id="KW-1133">Transmembrane helix</keyword>
<dbReference type="AlphaFoldDB" id="A0A344L9F1"/>
<dbReference type="InterPro" id="IPR003660">
    <property type="entry name" value="HAMP_dom"/>
</dbReference>
<evidence type="ECO:0000256" key="2">
    <source>
        <dbReference type="ARBA" id="ARBA00004370"/>
    </source>
</evidence>
<feature type="transmembrane region" description="Helical" evidence="11">
    <location>
        <begin position="309"/>
        <end position="331"/>
    </location>
</feature>
<feature type="domain" description="Histidine kinase/HSP90-like ATPase" evidence="12">
    <location>
        <begin position="516"/>
        <end position="629"/>
    </location>
</feature>
<feature type="compositionally biased region" description="Basic and acidic residues" evidence="10">
    <location>
        <begin position="706"/>
        <end position="715"/>
    </location>
</feature>
<organism evidence="13 14">
    <name type="scientific">Amycolatopsis albispora</name>
    <dbReference type="NCBI Taxonomy" id="1804986"/>
    <lineage>
        <taxon>Bacteria</taxon>
        <taxon>Bacillati</taxon>
        <taxon>Actinomycetota</taxon>
        <taxon>Actinomycetes</taxon>
        <taxon>Pseudonocardiales</taxon>
        <taxon>Pseudonocardiaceae</taxon>
        <taxon>Amycolatopsis</taxon>
    </lineage>
</organism>
<evidence type="ECO:0000256" key="9">
    <source>
        <dbReference type="ARBA" id="ARBA00023012"/>
    </source>
</evidence>
<sequence length="838" mass="91494">MKKHPTRRTSSIRSRVLAIALVPSVALLAVGIALSGYLVFDAIKVRDKANQVRDIERPAVLFFANFQEERRLTLKELASPGSERAALGPQRAKVDAAAQEVVSRLQAMSGDAAPDVQKNIVAAATQLGQLPQFRQQVDGGQPQLSEAYGYYNGIIDLFTDGLNGLAQDAPDAQIAFLRVIAVPLFTSADRMQRGDALAAAGVAGGGLTEADFRTYIGEIGAYRAELNGAVPRMPADVKAKYDQLQASPAWNTVTTVENAFLRGNQTVLPVPEQEWRTAARDVGSALMGLFIQQSGQATTLAIDESEDSLVTSIIAAAAALLIAVAVFFFALRLSNRLIGRLALLREETLDMADTRLPELVDRVRAGEDVDLDNDVRFLDHGSDEIGQVAAAFNRAQQTAIAAAVDEAKTREGTKNVFLNIAHRSQVIVHRQLKVLDQAERKQEDPDQLDTLFQLDHLSTRARRNAENLIILGGGQPGRQWRKPVSLAAVVRGASAETEDFTRVGVAKLPSVAINGPVVGDLVHLLAELIDNATSFSPPESRVEIRGNVVGRGVVIEVEDQGLGIEPDHLAELNEMLSDPPDFGIMALSDEPRLGLFVVARLAVRHGIAVTLRESAYGGTRAIVLVRSELLGTLDEPEPEEDNVDVPKQQERRPLRRPDQPLMAAPPTAPPPPMPSMPKLPQPPERPETTPPWPTESQANGRLPEPPPREREDLFRPRHQLLPPEPPPENGRPPEVRRPAESRPAESRPPQDARPQQPRRPAAPGPAAPGRPPLPQRRKQQNLVPQLRNDAPAPADEQEWEEPADGAEQARNRLAAFQQGTRRAREQELGRHDRYGERT</sequence>
<dbReference type="InterPro" id="IPR050428">
    <property type="entry name" value="TCS_sensor_his_kinase"/>
</dbReference>
<feature type="compositionally biased region" description="Acidic residues" evidence="10">
    <location>
        <begin position="795"/>
        <end position="804"/>
    </location>
</feature>
<dbReference type="Proteomes" id="UP000250434">
    <property type="component" value="Chromosome"/>
</dbReference>
<dbReference type="RefSeq" id="WP_113693930.1">
    <property type="nucleotide sequence ID" value="NZ_CP015163.1"/>
</dbReference>
<keyword evidence="9" id="KW-0902">Two-component regulatory system</keyword>
<name>A0A344L9F1_9PSEU</name>
<dbReference type="Pfam" id="PF02518">
    <property type="entry name" value="HATPase_c"/>
    <property type="match status" value="1"/>
</dbReference>
<evidence type="ECO:0000256" key="4">
    <source>
        <dbReference type="ARBA" id="ARBA00022553"/>
    </source>
</evidence>
<dbReference type="SMART" id="SM00387">
    <property type="entry name" value="HATPase_c"/>
    <property type="match status" value="1"/>
</dbReference>
<comment type="subcellular location">
    <subcellularLocation>
        <location evidence="2">Membrane</location>
    </subcellularLocation>
</comment>
<gene>
    <name evidence="13" type="ORF">A4R43_21005</name>
</gene>
<keyword evidence="5" id="KW-0808">Transferase</keyword>
<evidence type="ECO:0000256" key="10">
    <source>
        <dbReference type="SAM" id="MobiDB-lite"/>
    </source>
</evidence>
<evidence type="ECO:0000256" key="5">
    <source>
        <dbReference type="ARBA" id="ARBA00022679"/>
    </source>
</evidence>
<dbReference type="KEGG" id="aab:A4R43_21005"/>
<dbReference type="Pfam" id="PF08376">
    <property type="entry name" value="NIT"/>
    <property type="match status" value="1"/>
</dbReference>
<keyword evidence="11" id="KW-0472">Membrane</keyword>
<keyword evidence="4" id="KW-0597">Phosphoprotein</keyword>
<evidence type="ECO:0000256" key="7">
    <source>
        <dbReference type="ARBA" id="ARBA00022777"/>
    </source>
</evidence>
<feature type="compositionally biased region" description="Basic and acidic residues" evidence="10">
    <location>
        <begin position="731"/>
        <end position="750"/>
    </location>
</feature>
<dbReference type="GO" id="GO:0000160">
    <property type="term" value="P:phosphorelay signal transduction system"/>
    <property type="evidence" value="ECO:0007669"/>
    <property type="project" value="UniProtKB-KW"/>
</dbReference>
<dbReference type="PANTHER" id="PTHR45436">
    <property type="entry name" value="SENSOR HISTIDINE KINASE YKOH"/>
    <property type="match status" value="1"/>
</dbReference>
<protein>
    <recommendedName>
        <fullName evidence="3">histidine kinase</fullName>
        <ecNumber evidence="3">2.7.13.3</ecNumber>
    </recommendedName>
</protein>
<evidence type="ECO:0000313" key="13">
    <source>
        <dbReference type="EMBL" id="AXB44675.1"/>
    </source>
</evidence>
<dbReference type="GO" id="GO:0005886">
    <property type="term" value="C:plasma membrane"/>
    <property type="evidence" value="ECO:0007669"/>
    <property type="project" value="TreeGrafter"/>
</dbReference>